<feature type="non-terminal residue" evidence="1">
    <location>
        <position position="1"/>
    </location>
</feature>
<dbReference type="EMBL" id="BARV01021001">
    <property type="protein sequence ID" value="GAI19278.1"/>
    <property type="molecule type" value="Genomic_DNA"/>
</dbReference>
<name>X1LJK0_9ZZZZ</name>
<protein>
    <submittedName>
        <fullName evidence="1">Uncharacterized protein</fullName>
    </submittedName>
</protein>
<proteinExistence type="predicted"/>
<accession>X1LJK0</accession>
<sequence>TNAWAHAYRGYPYPYPSRMGFEISFIYGESLKSIEMWNDIFDGSDYYKAYVRFQPATNRWQYWSSGGAWVNLDPAYDLKQLDRIFHTIKLVVDMTTGKYVHLIVNDHTFDMSTLDMRKTGMIVTHRLYTAFRIDADRDDYAYTYIDDFIITTNEP</sequence>
<evidence type="ECO:0000313" key="1">
    <source>
        <dbReference type="EMBL" id="GAI19278.1"/>
    </source>
</evidence>
<gene>
    <name evidence="1" type="ORF">S06H3_34902</name>
</gene>
<organism evidence="1">
    <name type="scientific">marine sediment metagenome</name>
    <dbReference type="NCBI Taxonomy" id="412755"/>
    <lineage>
        <taxon>unclassified sequences</taxon>
        <taxon>metagenomes</taxon>
        <taxon>ecological metagenomes</taxon>
    </lineage>
</organism>
<reference evidence="1" key="1">
    <citation type="journal article" date="2014" name="Front. Microbiol.">
        <title>High frequency of phylogenetically diverse reductive dehalogenase-homologous genes in deep subseafloor sedimentary metagenomes.</title>
        <authorList>
            <person name="Kawai M."/>
            <person name="Futagami T."/>
            <person name="Toyoda A."/>
            <person name="Takaki Y."/>
            <person name="Nishi S."/>
            <person name="Hori S."/>
            <person name="Arai W."/>
            <person name="Tsubouchi T."/>
            <person name="Morono Y."/>
            <person name="Uchiyama I."/>
            <person name="Ito T."/>
            <person name="Fujiyama A."/>
            <person name="Inagaki F."/>
            <person name="Takami H."/>
        </authorList>
    </citation>
    <scope>NUCLEOTIDE SEQUENCE</scope>
    <source>
        <strain evidence="1">Expedition CK06-06</strain>
    </source>
</reference>
<dbReference type="AlphaFoldDB" id="X1LJK0"/>
<comment type="caution">
    <text evidence="1">The sequence shown here is derived from an EMBL/GenBank/DDBJ whole genome shotgun (WGS) entry which is preliminary data.</text>
</comment>